<comment type="caution">
    <text evidence="2">The sequence shown here is derived from an EMBL/GenBank/DDBJ whole genome shotgun (WGS) entry which is preliminary data.</text>
</comment>
<proteinExistence type="predicted"/>
<evidence type="ECO:0000313" key="2">
    <source>
        <dbReference type="EMBL" id="KAF8887955.1"/>
    </source>
</evidence>
<sequence>MTASVEQKKRQYSDQLAAHTLRQWNAVQKEPTQQRKTPEQENGSTSRNENAPNARDNSESPHPVQPCQKGIHVIDFVNRRSPKRGH</sequence>
<reference evidence="2" key="1">
    <citation type="submission" date="2020-11" db="EMBL/GenBank/DDBJ databases">
        <authorList>
            <consortium name="DOE Joint Genome Institute"/>
            <person name="Ahrendt S."/>
            <person name="Riley R."/>
            <person name="Andreopoulos W."/>
            <person name="LaButti K."/>
            <person name="Pangilinan J."/>
            <person name="Ruiz-duenas F.J."/>
            <person name="Barrasa J.M."/>
            <person name="Sanchez-Garcia M."/>
            <person name="Camarero S."/>
            <person name="Miyauchi S."/>
            <person name="Serrano A."/>
            <person name="Linde D."/>
            <person name="Babiker R."/>
            <person name="Drula E."/>
            <person name="Ayuso-Fernandez I."/>
            <person name="Pacheco R."/>
            <person name="Padilla G."/>
            <person name="Ferreira P."/>
            <person name="Barriuso J."/>
            <person name="Kellner H."/>
            <person name="Castanera R."/>
            <person name="Alfaro M."/>
            <person name="Ramirez L."/>
            <person name="Pisabarro A.G."/>
            <person name="Kuo A."/>
            <person name="Tritt A."/>
            <person name="Lipzen A."/>
            <person name="He G."/>
            <person name="Yan M."/>
            <person name="Ng V."/>
            <person name="Cullen D."/>
            <person name="Martin F."/>
            <person name="Rosso M.-N."/>
            <person name="Henrissat B."/>
            <person name="Hibbett D."/>
            <person name="Martinez A.T."/>
            <person name="Grigoriev I.V."/>
        </authorList>
    </citation>
    <scope>NUCLEOTIDE SEQUENCE</scope>
    <source>
        <strain evidence="2">AH 44721</strain>
    </source>
</reference>
<evidence type="ECO:0000313" key="3">
    <source>
        <dbReference type="Proteomes" id="UP000724874"/>
    </source>
</evidence>
<name>A0A9P5NJ16_GYMJU</name>
<keyword evidence="3" id="KW-1185">Reference proteome</keyword>
<feature type="region of interest" description="Disordered" evidence="1">
    <location>
        <begin position="24"/>
        <end position="86"/>
    </location>
</feature>
<feature type="compositionally biased region" description="Polar residues" evidence="1">
    <location>
        <begin position="40"/>
        <end position="51"/>
    </location>
</feature>
<protein>
    <submittedName>
        <fullName evidence="2">Uncharacterized protein</fullName>
    </submittedName>
</protein>
<feature type="non-terminal residue" evidence="2">
    <location>
        <position position="86"/>
    </location>
</feature>
<accession>A0A9P5NJ16</accession>
<dbReference type="EMBL" id="JADNYJ010000087">
    <property type="protein sequence ID" value="KAF8887955.1"/>
    <property type="molecule type" value="Genomic_DNA"/>
</dbReference>
<dbReference type="OrthoDB" id="3262732at2759"/>
<evidence type="ECO:0000256" key="1">
    <source>
        <dbReference type="SAM" id="MobiDB-lite"/>
    </source>
</evidence>
<organism evidence="2 3">
    <name type="scientific">Gymnopilus junonius</name>
    <name type="common">Spectacular rustgill mushroom</name>
    <name type="synonym">Gymnopilus spectabilis subsp. junonius</name>
    <dbReference type="NCBI Taxonomy" id="109634"/>
    <lineage>
        <taxon>Eukaryota</taxon>
        <taxon>Fungi</taxon>
        <taxon>Dikarya</taxon>
        <taxon>Basidiomycota</taxon>
        <taxon>Agaricomycotina</taxon>
        <taxon>Agaricomycetes</taxon>
        <taxon>Agaricomycetidae</taxon>
        <taxon>Agaricales</taxon>
        <taxon>Agaricineae</taxon>
        <taxon>Hymenogastraceae</taxon>
        <taxon>Gymnopilus</taxon>
    </lineage>
</organism>
<dbReference type="AlphaFoldDB" id="A0A9P5NJ16"/>
<gene>
    <name evidence="2" type="ORF">CPB84DRAFT_1786508</name>
</gene>
<dbReference type="Proteomes" id="UP000724874">
    <property type="component" value="Unassembled WGS sequence"/>
</dbReference>